<dbReference type="CDD" id="cd00175">
    <property type="entry name" value="SNc"/>
    <property type="match status" value="1"/>
</dbReference>
<dbReference type="Pfam" id="PF00565">
    <property type="entry name" value="SNase"/>
    <property type="match status" value="1"/>
</dbReference>
<evidence type="ECO:0000313" key="6">
    <source>
        <dbReference type="EMBL" id="RKD73585.1"/>
    </source>
</evidence>
<protein>
    <submittedName>
        <fullName evidence="6">Micrococcal nuclease</fullName>
    </submittedName>
</protein>
<evidence type="ECO:0000259" key="5">
    <source>
        <dbReference type="PROSITE" id="PS50830"/>
    </source>
</evidence>
<feature type="domain" description="TNase-like" evidence="5">
    <location>
        <begin position="27"/>
        <end position="161"/>
    </location>
</feature>
<dbReference type="PANTHER" id="PTHR12302">
    <property type="entry name" value="EBNA2 BINDING PROTEIN P100"/>
    <property type="match status" value="1"/>
</dbReference>
<dbReference type="Proteomes" id="UP000285120">
    <property type="component" value="Unassembled WGS sequence"/>
</dbReference>
<keyword evidence="3" id="KW-0378">Hydrolase</keyword>
<evidence type="ECO:0000256" key="1">
    <source>
        <dbReference type="ARBA" id="ARBA00022722"/>
    </source>
</evidence>
<evidence type="ECO:0000313" key="7">
    <source>
        <dbReference type="Proteomes" id="UP000285120"/>
    </source>
</evidence>
<dbReference type="GO" id="GO:0004519">
    <property type="term" value="F:endonuclease activity"/>
    <property type="evidence" value="ECO:0007669"/>
    <property type="project" value="UniProtKB-KW"/>
</dbReference>
<evidence type="ECO:0000256" key="2">
    <source>
        <dbReference type="ARBA" id="ARBA00022759"/>
    </source>
</evidence>
<dbReference type="OrthoDB" id="4376109at2"/>
<organism evidence="6 7">
    <name type="scientific">Sinobaca qinghaiensis</name>
    <dbReference type="NCBI Taxonomy" id="342944"/>
    <lineage>
        <taxon>Bacteria</taxon>
        <taxon>Bacillati</taxon>
        <taxon>Bacillota</taxon>
        <taxon>Bacilli</taxon>
        <taxon>Bacillales</taxon>
        <taxon>Sporolactobacillaceae</taxon>
        <taxon>Sinobaca</taxon>
    </lineage>
</organism>
<gene>
    <name evidence="6" type="ORF">ATL39_1887</name>
</gene>
<dbReference type="Gene3D" id="2.40.50.90">
    <property type="match status" value="1"/>
</dbReference>
<sequence>MKYTLFALTIILVLVFTACSSTGTTDGRIPATMDRVVDGDTLRITMDDGTEETVRLLMVDTPETVHPNEPVQPFGPEAGSFVKQNLAEGSSIEVEVDTTTRDRYDRFLAYIWQDGEMINEQLLEEGLARVAYVYEPNTRYEEEFREIEREAQEAGRGIWSIDGYVSEDGFRPDAASHKAPSFQIDCEDPAVKGNHSSSGERIYHVPGGQHYEQTKEEELFCTPEQAEQSGYRASQR</sequence>
<reference evidence="6 7" key="1">
    <citation type="submission" date="2018-09" db="EMBL/GenBank/DDBJ databases">
        <title>Genomic Encyclopedia of Archaeal and Bacterial Type Strains, Phase II (KMG-II): from individual species to whole genera.</title>
        <authorList>
            <person name="Goeker M."/>
        </authorList>
    </citation>
    <scope>NUCLEOTIDE SEQUENCE [LARGE SCALE GENOMIC DNA]</scope>
    <source>
        <strain evidence="6 7">DSM 17008</strain>
    </source>
</reference>
<dbReference type="PROSITE" id="PS51257">
    <property type="entry name" value="PROKAR_LIPOPROTEIN"/>
    <property type="match status" value="1"/>
</dbReference>
<dbReference type="InterPro" id="IPR035437">
    <property type="entry name" value="SNase_OB-fold_sf"/>
</dbReference>
<dbReference type="InterPro" id="IPR016071">
    <property type="entry name" value="Staphylococal_nuclease_OB-fold"/>
</dbReference>
<feature type="signal peptide" evidence="4">
    <location>
        <begin position="1"/>
        <end position="20"/>
    </location>
</feature>
<keyword evidence="2" id="KW-0255">Endonuclease</keyword>
<dbReference type="PROSITE" id="PS50830">
    <property type="entry name" value="TNASE_3"/>
    <property type="match status" value="1"/>
</dbReference>
<keyword evidence="1" id="KW-0540">Nuclease</keyword>
<comment type="caution">
    <text evidence="6">The sequence shown here is derived from an EMBL/GenBank/DDBJ whole genome shotgun (WGS) entry which is preliminary data.</text>
</comment>
<proteinExistence type="predicted"/>
<evidence type="ECO:0000256" key="3">
    <source>
        <dbReference type="ARBA" id="ARBA00022801"/>
    </source>
</evidence>
<evidence type="ECO:0000256" key="4">
    <source>
        <dbReference type="SAM" id="SignalP"/>
    </source>
</evidence>
<dbReference type="PROSITE" id="PS01123">
    <property type="entry name" value="TNASE_1"/>
    <property type="match status" value="1"/>
</dbReference>
<keyword evidence="7" id="KW-1185">Reference proteome</keyword>
<accession>A0A419V510</accession>
<dbReference type="SUPFAM" id="SSF50199">
    <property type="entry name" value="Staphylococcal nuclease"/>
    <property type="match status" value="1"/>
</dbReference>
<dbReference type="GO" id="GO:0016787">
    <property type="term" value="F:hydrolase activity"/>
    <property type="evidence" value="ECO:0007669"/>
    <property type="project" value="UniProtKB-KW"/>
</dbReference>
<dbReference type="PANTHER" id="PTHR12302:SF3">
    <property type="entry name" value="SERINE_THREONINE-PROTEIN KINASE 31"/>
    <property type="match status" value="1"/>
</dbReference>
<keyword evidence="4" id="KW-0732">Signal</keyword>
<dbReference type="RefSeq" id="WP_120193072.1">
    <property type="nucleotide sequence ID" value="NZ_RAPK01000008.1"/>
</dbReference>
<dbReference type="GO" id="GO:0003676">
    <property type="term" value="F:nucleic acid binding"/>
    <property type="evidence" value="ECO:0007669"/>
    <property type="project" value="InterPro"/>
</dbReference>
<name>A0A419V510_9BACL</name>
<dbReference type="InterPro" id="IPR002071">
    <property type="entry name" value="Thermonucl_AS"/>
</dbReference>
<dbReference type="SMART" id="SM00318">
    <property type="entry name" value="SNc"/>
    <property type="match status" value="1"/>
</dbReference>
<dbReference type="AlphaFoldDB" id="A0A419V510"/>
<feature type="chain" id="PRO_5039281707" evidence="4">
    <location>
        <begin position="21"/>
        <end position="236"/>
    </location>
</feature>
<dbReference type="EMBL" id="RAPK01000008">
    <property type="protein sequence ID" value="RKD73585.1"/>
    <property type="molecule type" value="Genomic_DNA"/>
</dbReference>